<proteinExistence type="predicted"/>
<dbReference type="InterPro" id="IPR001214">
    <property type="entry name" value="SET_dom"/>
</dbReference>
<feature type="region of interest" description="Disordered" evidence="1">
    <location>
        <begin position="216"/>
        <end position="267"/>
    </location>
</feature>
<dbReference type="GO" id="GO:0006357">
    <property type="term" value="P:regulation of transcription by RNA polymerase II"/>
    <property type="evidence" value="ECO:0007669"/>
    <property type="project" value="TreeGrafter"/>
</dbReference>
<organism evidence="3 4">
    <name type="scientific">Polysphondylium violaceum</name>
    <dbReference type="NCBI Taxonomy" id="133409"/>
    <lineage>
        <taxon>Eukaryota</taxon>
        <taxon>Amoebozoa</taxon>
        <taxon>Evosea</taxon>
        <taxon>Eumycetozoa</taxon>
        <taxon>Dictyostelia</taxon>
        <taxon>Dictyosteliales</taxon>
        <taxon>Dictyosteliaceae</taxon>
        <taxon>Polysphondylium</taxon>
    </lineage>
</organism>
<dbReference type="Pfam" id="PF00856">
    <property type="entry name" value="SET"/>
    <property type="match status" value="1"/>
</dbReference>
<dbReference type="OrthoDB" id="5560686at2759"/>
<gene>
    <name evidence="3" type="ORF">CYY_008608</name>
</gene>
<dbReference type="PANTHER" id="PTHR46167">
    <property type="entry name" value="N-LYSINE METHYLTRANSFERASE KMT5A"/>
    <property type="match status" value="1"/>
</dbReference>
<dbReference type="PANTHER" id="PTHR46167:SF1">
    <property type="entry name" value="N-LYSINE METHYLTRANSFERASE KMT5A"/>
    <property type="match status" value="1"/>
</dbReference>
<dbReference type="SUPFAM" id="SSF82199">
    <property type="entry name" value="SET domain"/>
    <property type="match status" value="1"/>
</dbReference>
<keyword evidence="4" id="KW-1185">Reference proteome</keyword>
<sequence length="330" mass="37002">MSCSGVKQRRLSKSKALNAIGHFNDTGTYERPIPNATQSRTSPSSRMTINAAKKKELVECYVNDNFAPTEIIYSKGKGNGVKVLQDTQPGQLVVEYKGDLINKVEATKREKLYASNSTTSRMECYLFYFDHKGKVMCIDSTIPKEEMGTGRYINHRVEGNLDPVKISVNGVPKIVLISNKLIKGGEELFFDYGDRSSKSLTFFPWLRDDFNPGLLSDEEEKQSKSKSNIHFSGSSNSKSSVNSTSTSPNKSLKRSSSCNDLSSTNSTNSAPFSFKICNLYLSPSKKSKTNPNNDNDDDDHQSDDQHFDNIFENEFKNIKKIQLKFKEVIC</sequence>
<name>A0A8J4PN48_9MYCE</name>
<dbReference type="SMART" id="SM00317">
    <property type="entry name" value="SET"/>
    <property type="match status" value="1"/>
</dbReference>
<dbReference type="GO" id="GO:0005634">
    <property type="term" value="C:nucleus"/>
    <property type="evidence" value="ECO:0007669"/>
    <property type="project" value="TreeGrafter"/>
</dbReference>
<dbReference type="AlphaFoldDB" id="A0A8J4PN48"/>
<accession>A0A8J4PN48</accession>
<dbReference type="GO" id="GO:0005700">
    <property type="term" value="C:polytene chromosome"/>
    <property type="evidence" value="ECO:0007669"/>
    <property type="project" value="TreeGrafter"/>
</dbReference>
<dbReference type="InterPro" id="IPR051760">
    <property type="entry name" value="KMT5A"/>
</dbReference>
<feature type="region of interest" description="Disordered" evidence="1">
    <location>
        <begin position="285"/>
        <end position="305"/>
    </location>
</feature>
<reference evidence="3" key="1">
    <citation type="submission" date="2020-01" db="EMBL/GenBank/DDBJ databases">
        <title>Development of genomics and gene disruption for Polysphondylium violaceum indicates a role for the polyketide synthase stlB in stalk morphogenesis.</title>
        <authorList>
            <person name="Narita B."/>
            <person name="Kawabe Y."/>
            <person name="Kin K."/>
            <person name="Saito T."/>
            <person name="Gibbs R."/>
            <person name="Kuspa A."/>
            <person name="Muzny D."/>
            <person name="Queller D."/>
            <person name="Richards S."/>
            <person name="Strassman J."/>
            <person name="Sucgang R."/>
            <person name="Worley K."/>
            <person name="Schaap P."/>
        </authorList>
    </citation>
    <scope>NUCLEOTIDE SEQUENCE</scope>
    <source>
        <strain evidence="3">QSvi11</strain>
    </source>
</reference>
<feature type="domain" description="SET" evidence="2">
    <location>
        <begin position="67"/>
        <end position="193"/>
    </location>
</feature>
<feature type="compositionally biased region" description="Low complexity" evidence="1">
    <location>
        <begin position="225"/>
        <end position="267"/>
    </location>
</feature>
<dbReference type="EMBL" id="AJWJ01000547">
    <property type="protein sequence ID" value="KAF2070070.1"/>
    <property type="molecule type" value="Genomic_DNA"/>
</dbReference>
<protein>
    <recommendedName>
        <fullName evidence="2">SET domain-containing protein</fullName>
    </recommendedName>
</protein>
<dbReference type="GO" id="GO:0042799">
    <property type="term" value="F:histone H4K20 methyltransferase activity"/>
    <property type="evidence" value="ECO:0007669"/>
    <property type="project" value="TreeGrafter"/>
</dbReference>
<evidence type="ECO:0000313" key="3">
    <source>
        <dbReference type="EMBL" id="KAF2070070.1"/>
    </source>
</evidence>
<dbReference type="PROSITE" id="PS50280">
    <property type="entry name" value="SET"/>
    <property type="match status" value="1"/>
</dbReference>
<evidence type="ECO:0000313" key="4">
    <source>
        <dbReference type="Proteomes" id="UP000695562"/>
    </source>
</evidence>
<evidence type="ECO:0000259" key="2">
    <source>
        <dbReference type="PROSITE" id="PS50280"/>
    </source>
</evidence>
<dbReference type="Proteomes" id="UP000695562">
    <property type="component" value="Unassembled WGS sequence"/>
</dbReference>
<dbReference type="InterPro" id="IPR046341">
    <property type="entry name" value="SET_dom_sf"/>
</dbReference>
<comment type="caution">
    <text evidence="3">The sequence shown here is derived from an EMBL/GenBank/DDBJ whole genome shotgun (WGS) entry which is preliminary data.</text>
</comment>
<dbReference type="Gene3D" id="2.170.270.10">
    <property type="entry name" value="SET domain"/>
    <property type="match status" value="1"/>
</dbReference>
<evidence type="ECO:0000256" key="1">
    <source>
        <dbReference type="SAM" id="MobiDB-lite"/>
    </source>
</evidence>